<dbReference type="SUPFAM" id="SSF51735">
    <property type="entry name" value="NAD(P)-binding Rossmann-fold domains"/>
    <property type="match status" value="1"/>
</dbReference>
<dbReference type="SUPFAM" id="SSF50129">
    <property type="entry name" value="GroES-like"/>
    <property type="match status" value="1"/>
</dbReference>
<name>A0ABT2LV41_9HYPH</name>
<evidence type="ECO:0000256" key="4">
    <source>
        <dbReference type="ARBA" id="ARBA00022833"/>
    </source>
</evidence>
<sequence>METRVCRLYGAHDIRIERQPVAAPGPGEALVRVGAGGICGSDLHYYHDGGFGPIRVREPIILGHEVAGTVEAVGEGVEGLSPGDRVALNPSRPCGECRYCREGLRQHCLSMRFYGSAMRFPHEQGGFRDLIVTQAFQCERIGPETSLAEAAVAEPLAVCLHAVNRAGTPEGKRVLVTGAGPIGVLTVAACAHAGAAEIVITDLQNPPLEVARAMGATKTVNVAAEAQALEPYSEEKGTFDLAFECSAAAPALKSAIQAVRPQGTIVQVGVTGELPIPVNLLVGKEINLIGSHRFDAEFAEAVRLIDSRAINVRPIISGSFPLEDAVAAFERAGDRSRAVKVQLTFADS</sequence>
<evidence type="ECO:0000313" key="8">
    <source>
        <dbReference type="EMBL" id="MCT7378400.1"/>
    </source>
</evidence>
<evidence type="ECO:0000256" key="6">
    <source>
        <dbReference type="RuleBase" id="RU361277"/>
    </source>
</evidence>
<dbReference type="InterPro" id="IPR020843">
    <property type="entry name" value="ER"/>
</dbReference>
<dbReference type="Pfam" id="PF08240">
    <property type="entry name" value="ADH_N"/>
    <property type="match status" value="1"/>
</dbReference>
<gene>
    <name evidence="8" type="ORF">N5A92_25655</name>
</gene>
<organism evidence="8 9">
    <name type="scientific">Chelativorans salis</name>
    <dbReference type="NCBI Taxonomy" id="2978478"/>
    <lineage>
        <taxon>Bacteria</taxon>
        <taxon>Pseudomonadati</taxon>
        <taxon>Pseudomonadota</taxon>
        <taxon>Alphaproteobacteria</taxon>
        <taxon>Hyphomicrobiales</taxon>
        <taxon>Phyllobacteriaceae</taxon>
        <taxon>Chelativorans</taxon>
    </lineage>
</organism>
<dbReference type="InterPro" id="IPR002328">
    <property type="entry name" value="ADH_Zn_CS"/>
</dbReference>
<dbReference type="RefSeq" id="WP_260907327.1">
    <property type="nucleotide sequence ID" value="NZ_JAOCZP010000013.1"/>
</dbReference>
<evidence type="ECO:0000256" key="3">
    <source>
        <dbReference type="ARBA" id="ARBA00022723"/>
    </source>
</evidence>
<dbReference type="InterPro" id="IPR011032">
    <property type="entry name" value="GroES-like_sf"/>
</dbReference>
<evidence type="ECO:0000256" key="5">
    <source>
        <dbReference type="ARBA" id="ARBA00023002"/>
    </source>
</evidence>
<dbReference type="PROSITE" id="PS00059">
    <property type="entry name" value="ADH_ZINC"/>
    <property type="match status" value="1"/>
</dbReference>
<dbReference type="Gene3D" id="3.90.180.10">
    <property type="entry name" value="Medium-chain alcohol dehydrogenases, catalytic domain"/>
    <property type="match status" value="1"/>
</dbReference>
<keyword evidence="9" id="KW-1185">Reference proteome</keyword>
<dbReference type="Proteomes" id="UP001320831">
    <property type="component" value="Unassembled WGS sequence"/>
</dbReference>
<dbReference type="PANTHER" id="PTHR43161:SF9">
    <property type="entry name" value="SORBITOL DEHYDROGENASE"/>
    <property type="match status" value="1"/>
</dbReference>
<evidence type="ECO:0000313" key="9">
    <source>
        <dbReference type="Proteomes" id="UP001320831"/>
    </source>
</evidence>
<comment type="similarity">
    <text evidence="2 6">Belongs to the zinc-containing alcohol dehydrogenase family.</text>
</comment>
<comment type="cofactor">
    <cofactor evidence="1 6">
        <name>Zn(2+)</name>
        <dbReference type="ChEBI" id="CHEBI:29105"/>
    </cofactor>
</comment>
<dbReference type="InterPro" id="IPR013154">
    <property type="entry name" value="ADH-like_N"/>
</dbReference>
<evidence type="ECO:0000256" key="2">
    <source>
        <dbReference type="ARBA" id="ARBA00008072"/>
    </source>
</evidence>
<dbReference type="InterPro" id="IPR013149">
    <property type="entry name" value="ADH-like_C"/>
</dbReference>
<dbReference type="InterPro" id="IPR036291">
    <property type="entry name" value="NAD(P)-bd_dom_sf"/>
</dbReference>
<keyword evidence="5" id="KW-0560">Oxidoreductase</keyword>
<comment type="caution">
    <text evidence="8">The sequence shown here is derived from an EMBL/GenBank/DDBJ whole genome shotgun (WGS) entry which is preliminary data.</text>
</comment>
<dbReference type="PANTHER" id="PTHR43161">
    <property type="entry name" value="SORBITOL DEHYDROGENASE"/>
    <property type="match status" value="1"/>
</dbReference>
<dbReference type="EMBL" id="JAOCZP010000013">
    <property type="protein sequence ID" value="MCT7378400.1"/>
    <property type="molecule type" value="Genomic_DNA"/>
</dbReference>
<keyword evidence="4 6" id="KW-0862">Zinc</keyword>
<protein>
    <submittedName>
        <fullName evidence="8">L-idonate 5-dehydrogenase</fullName>
    </submittedName>
</protein>
<dbReference type="Gene3D" id="3.40.50.720">
    <property type="entry name" value="NAD(P)-binding Rossmann-like Domain"/>
    <property type="match status" value="1"/>
</dbReference>
<feature type="domain" description="Enoyl reductase (ER)" evidence="7">
    <location>
        <begin position="10"/>
        <end position="343"/>
    </location>
</feature>
<evidence type="ECO:0000259" key="7">
    <source>
        <dbReference type="SMART" id="SM00829"/>
    </source>
</evidence>
<accession>A0ABT2LV41</accession>
<dbReference type="Pfam" id="PF00107">
    <property type="entry name" value="ADH_zinc_N"/>
    <property type="match status" value="1"/>
</dbReference>
<dbReference type="CDD" id="cd08232">
    <property type="entry name" value="idonate-5-DH"/>
    <property type="match status" value="1"/>
</dbReference>
<dbReference type="SMART" id="SM00829">
    <property type="entry name" value="PKS_ER"/>
    <property type="match status" value="1"/>
</dbReference>
<evidence type="ECO:0000256" key="1">
    <source>
        <dbReference type="ARBA" id="ARBA00001947"/>
    </source>
</evidence>
<proteinExistence type="inferred from homology"/>
<reference evidence="8 9" key="1">
    <citation type="submission" date="2022-09" db="EMBL/GenBank/DDBJ databases">
        <title>Chelativorans salina sp. nov., a novel slightly halophilic bacterium isolated from a saline lake sediment enrichment.</title>
        <authorList>
            <person name="Gao L."/>
            <person name="Fang B.-Z."/>
            <person name="Li W.-J."/>
        </authorList>
    </citation>
    <scope>NUCLEOTIDE SEQUENCE [LARGE SCALE GENOMIC DNA]</scope>
    <source>
        <strain evidence="8 9">EGI FJ00035</strain>
    </source>
</reference>
<keyword evidence="3 6" id="KW-0479">Metal-binding</keyword>